<dbReference type="GO" id="GO:0003677">
    <property type="term" value="F:DNA binding"/>
    <property type="evidence" value="ECO:0007669"/>
    <property type="project" value="UniProtKB-KW"/>
</dbReference>
<dbReference type="SUPFAM" id="SSF90073">
    <property type="entry name" value="GCM domain"/>
    <property type="match status" value="1"/>
</dbReference>
<reference evidence="7 8" key="1">
    <citation type="submission" date="2024-11" db="EMBL/GenBank/DDBJ databases">
        <title>Adaptive evolution of stress response genes in parasites aligns with host niche diversity.</title>
        <authorList>
            <person name="Hahn C."/>
            <person name="Resl P."/>
        </authorList>
    </citation>
    <scope>NUCLEOTIDE SEQUENCE [LARGE SCALE GENOMIC DNA]</scope>
    <source>
        <strain evidence="7">EGGRZ-B1_66</strain>
        <tissue evidence="7">Body</tissue>
    </source>
</reference>
<evidence type="ECO:0000313" key="8">
    <source>
        <dbReference type="Proteomes" id="UP001626550"/>
    </source>
</evidence>
<dbReference type="InterPro" id="IPR036115">
    <property type="entry name" value="GCM_dom_sf"/>
</dbReference>
<dbReference type="AlphaFoldDB" id="A0ABD2Q7U0"/>
<accession>A0ABD2Q7U0</accession>
<gene>
    <name evidence="7" type="primary">GCM2_2</name>
    <name evidence="7" type="ORF">Ciccas_005730</name>
</gene>
<comment type="caution">
    <text evidence="7">The sequence shown here is derived from an EMBL/GenBank/DDBJ whole genome shotgun (WGS) entry which is preliminary data.</text>
</comment>
<evidence type="ECO:0000256" key="5">
    <source>
        <dbReference type="ARBA" id="ARBA00023242"/>
    </source>
</evidence>
<evidence type="ECO:0000259" key="6">
    <source>
        <dbReference type="PROSITE" id="PS50807"/>
    </source>
</evidence>
<dbReference type="InterPro" id="IPR043021">
    <property type="entry name" value="GCM_small"/>
</dbReference>
<proteinExistence type="predicted"/>
<evidence type="ECO:0000256" key="1">
    <source>
        <dbReference type="ARBA" id="ARBA00022473"/>
    </source>
</evidence>
<evidence type="ECO:0000313" key="7">
    <source>
        <dbReference type="EMBL" id="KAL3315635.1"/>
    </source>
</evidence>
<dbReference type="PROSITE" id="PS50807">
    <property type="entry name" value="GCM"/>
    <property type="match status" value="1"/>
</dbReference>
<dbReference type="Proteomes" id="UP001626550">
    <property type="component" value="Unassembled WGS sequence"/>
</dbReference>
<protein>
    <submittedName>
        <fullName evidence="7">Glial cells missing</fullName>
    </submittedName>
</protein>
<keyword evidence="5" id="KW-0539">Nucleus</keyword>
<keyword evidence="1" id="KW-0217">Developmental protein</keyword>
<evidence type="ECO:0000256" key="3">
    <source>
        <dbReference type="ARBA" id="ARBA00023125"/>
    </source>
</evidence>
<dbReference type="InterPro" id="IPR039791">
    <property type="entry name" value="GCM"/>
</dbReference>
<dbReference type="PANTHER" id="PTHR12414">
    <property type="entry name" value="GLIAL CELLS MISSING RELATED/GLIDE"/>
    <property type="match status" value="1"/>
</dbReference>
<dbReference type="Gene3D" id="3.30.70.3530">
    <property type="entry name" value="GCM motif"/>
    <property type="match status" value="1"/>
</dbReference>
<dbReference type="PANTHER" id="PTHR12414:SF8">
    <property type="entry name" value="TRANSCRIPTION FACTOR GLIAL CELLS MISSING-RELATED"/>
    <property type="match status" value="1"/>
</dbReference>
<keyword evidence="3" id="KW-0238">DNA-binding</keyword>
<organism evidence="7 8">
    <name type="scientific">Cichlidogyrus casuarinus</name>
    <dbReference type="NCBI Taxonomy" id="1844966"/>
    <lineage>
        <taxon>Eukaryota</taxon>
        <taxon>Metazoa</taxon>
        <taxon>Spiralia</taxon>
        <taxon>Lophotrochozoa</taxon>
        <taxon>Platyhelminthes</taxon>
        <taxon>Monogenea</taxon>
        <taxon>Monopisthocotylea</taxon>
        <taxon>Dactylogyridea</taxon>
        <taxon>Ancyrocephalidae</taxon>
        <taxon>Cichlidogyrus</taxon>
    </lineage>
</organism>
<dbReference type="InterPro" id="IPR003902">
    <property type="entry name" value="Tscrpt_reg_GCM"/>
</dbReference>
<keyword evidence="8" id="KW-1185">Reference proteome</keyword>
<dbReference type="Gene3D" id="2.20.25.670">
    <property type="entry name" value="GCM domain, large subdomain"/>
    <property type="match status" value="1"/>
</dbReference>
<name>A0ABD2Q7U0_9PLAT</name>
<keyword evidence="4" id="KW-0804">Transcription</keyword>
<dbReference type="Pfam" id="PF03615">
    <property type="entry name" value="GCM"/>
    <property type="match status" value="1"/>
</dbReference>
<feature type="domain" description="GCM" evidence="6">
    <location>
        <begin position="119"/>
        <end position="271"/>
    </location>
</feature>
<evidence type="ECO:0000256" key="4">
    <source>
        <dbReference type="ARBA" id="ARBA00023163"/>
    </source>
</evidence>
<sequence>MLSTDKACIFPKNGDLSSTIENQYYLDSNNKNPCAQQEFFANPQAEQVFSNASFYSEPAHEASATSQQVFNGEQDWHEYGFPSEANTLSSIITDALEHASRVTTDGTVKEDTVLQKPDTDWDIKNIKLSKVTHFDTYDIWPDGSVRNIYSLTNERARRHQSGWAMRNTNNHNPQVLKKSCLGVLECSAKCRPYYLRPAICDKARKKQCSHERLFHAWLQREVGAEDMSRTRRLPCDAFLALCQRCGVFRSQRKARSPETSDEDFRWYVRIE</sequence>
<dbReference type="GO" id="GO:0006355">
    <property type="term" value="P:regulation of DNA-templated transcription"/>
    <property type="evidence" value="ECO:0007669"/>
    <property type="project" value="UniProtKB-ARBA"/>
</dbReference>
<evidence type="ECO:0000256" key="2">
    <source>
        <dbReference type="ARBA" id="ARBA00023015"/>
    </source>
</evidence>
<dbReference type="EMBL" id="JBJKFK010000700">
    <property type="protein sequence ID" value="KAL3315635.1"/>
    <property type="molecule type" value="Genomic_DNA"/>
</dbReference>
<dbReference type="InterPro" id="IPR043020">
    <property type="entry name" value="GCM_large"/>
</dbReference>
<keyword evidence="2" id="KW-0805">Transcription regulation</keyword>